<gene>
    <name evidence="3" type="ORF">Sango_3083300</name>
</gene>
<name>A0AAE1TAX5_9LAMI</name>
<feature type="coiled-coil region" evidence="1">
    <location>
        <begin position="71"/>
        <end position="98"/>
    </location>
</feature>
<keyword evidence="4" id="KW-1185">Reference proteome</keyword>
<organism evidence="3 4">
    <name type="scientific">Sesamum angolense</name>
    <dbReference type="NCBI Taxonomy" id="2727404"/>
    <lineage>
        <taxon>Eukaryota</taxon>
        <taxon>Viridiplantae</taxon>
        <taxon>Streptophyta</taxon>
        <taxon>Embryophyta</taxon>
        <taxon>Tracheophyta</taxon>
        <taxon>Spermatophyta</taxon>
        <taxon>Magnoliopsida</taxon>
        <taxon>eudicotyledons</taxon>
        <taxon>Gunneridae</taxon>
        <taxon>Pentapetalae</taxon>
        <taxon>asterids</taxon>
        <taxon>lamiids</taxon>
        <taxon>Lamiales</taxon>
        <taxon>Pedaliaceae</taxon>
        <taxon>Sesamum</taxon>
    </lineage>
</organism>
<dbReference type="GO" id="GO:0003700">
    <property type="term" value="F:DNA-binding transcription factor activity"/>
    <property type="evidence" value="ECO:0007669"/>
    <property type="project" value="InterPro"/>
</dbReference>
<comment type="caution">
    <text evidence="3">The sequence shown here is derived from an EMBL/GenBank/DDBJ whole genome shotgun (WGS) entry which is preliminary data.</text>
</comment>
<feature type="compositionally biased region" description="Basic and acidic residues" evidence="2">
    <location>
        <begin position="136"/>
        <end position="148"/>
    </location>
</feature>
<sequence>MGSKAAEASETLMENIDLSLKLDARQQANNSKPANALLAMIQKLIKRMNAPRRASRQIKIRYRYSLFIKLMSSLKMRMNQMKEENKILRGAVEQTMKDYTDLQAKISIIQQNSCHNKKVVFEAAKLVRQSGRRRREGGENERRDDEGIRGLQGQLHISNLSSSTINSQHNKRARVSVRARCEAATMNDGCQWRKYGQKIAKETLALEPTIVAL</sequence>
<dbReference type="SUPFAM" id="SSF118290">
    <property type="entry name" value="WRKY DNA-binding domain"/>
    <property type="match status" value="1"/>
</dbReference>
<evidence type="ECO:0000313" key="4">
    <source>
        <dbReference type="Proteomes" id="UP001289374"/>
    </source>
</evidence>
<dbReference type="PANTHER" id="PTHR31429">
    <property type="entry name" value="WRKY TRANSCRIPTION FACTOR 36-RELATED"/>
    <property type="match status" value="1"/>
</dbReference>
<evidence type="ECO:0000256" key="1">
    <source>
        <dbReference type="SAM" id="Coils"/>
    </source>
</evidence>
<evidence type="ECO:0000313" key="3">
    <source>
        <dbReference type="EMBL" id="KAK4384186.1"/>
    </source>
</evidence>
<reference evidence="3" key="2">
    <citation type="journal article" date="2024" name="Plant">
        <title>Genomic evolution and insights into agronomic trait innovations of Sesamum species.</title>
        <authorList>
            <person name="Miao H."/>
            <person name="Wang L."/>
            <person name="Qu L."/>
            <person name="Liu H."/>
            <person name="Sun Y."/>
            <person name="Le M."/>
            <person name="Wang Q."/>
            <person name="Wei S."/>
            <person name="Zheng Y."/>
            <person name="Lin W."/>
            <person name="Duan Y."/>
            <person name="Cao H."/>
            <person name="Xiong S."/>
            <person name="Wang X."/>
            <person name="Wei L."/>
            <person name="Li C."/>
            <person name="Ma Q."/>
            <person name="Ju M."/>
            <person name="Zhao R."/>
            <person name="Li G."/>
            <person name="Mu C."/>
            <person name="Tian Q."/>
            <person name="Mei H."/>
            <person name="Zhang T."/>
            <person name="Gao T."/>
            <person name="Zhang H."/>
        </authorList>
    </citation>
    <scope>NUCLEOTIDE SEQUENCE</scope>
    <source>
        <strain evidence="3">K16</strain>
    </source>
</reference>
<accession>A0AAE1TAX5</accession>
<keyword evidence="1" id="KW-0175">Coiled coil</keyword>
<dbReference type="PANTHER" id="PTHR31429:SF54">
    <property type="entry name" value="WRKY TRANSCRIPTION FACTOR 9-RELATED"/>
    <property type="match status" value="1"/>
</dbReference>
<dbReference type="Gene3D" id="2.20.25.80">
    <property type="entry name" value="WRKY domain"/>
    <property type="match status" value="1"/>
</dbReference>
<evidence type="ECO:0000256" key="2">
    <source>
        <dbReference type="SAM" id="MobiDB-lite"/>
    </source>
</evidence>
<dbReference type="Proteomes" id="UP001289374">
    <property type="component" value="Unassembled WGS sequence"/>
</dbReference>
<dbReference type="GO" id="GO:0043565">
    <property type="term" value="F:sequence-specific DNA binding"/>
    <property type="evidence" value="ECO:0007669"/>
    <property type="project" value="InterPro"/>
</dbReference>
<dbReference type="InterPro" id="IPR036576">
    <property type="entry name" value="WRKY_dom_sf"/>
</dbReference>
<dbReference type="AlphaFoldDB" id="A0AAE1TAX5"/>
<dbReference type="InterPro" id="IPR044810">
    <property type="entry name" value="WRKY_plant"/>
</dbReference>
<protein>
    <submittedName>
        <fullName evidence="3">WRKY transcription factor 9</fullName>
    </submittedName>
</protein>
<proteinExistence type="predicted"/>
<feature type="region of interest" description="Disordered" evidence="2">
    <location>
        <begin position="130"/>
        <end position="150"/>
    </location>
</feature>
<dbReference type="EMBL" id="JACGWL010000267">
    <property type="protein sequence ID" value="KAK4384186.1"/>
    <property type="molecule type" value="Genomic_DNA"/>
</dbReference>
<reference evidence="3" key="1">
    <citation type="submission" date="2020-06" db="EMBL/GenBank/DDBJ databases">
        <authorList>
            <person name="Li T."/>
            <person name="Hu X."/>
            <person name="Zhang T."/>
            <person name="Song X."/>
            <person name="Zhang H."/>
            <person name="Dai N."/>
            <person name="Sheng W."/>
            <person name="Hou X."/>
            <person name="Wei L."/>
        </authorList>
    </citation>
    <scope>NUCLEOTIDE SEQUENCE</scope>
    <source>
        <strain evidence="3">K16</strain>
        <tissue evidence="3">Leaf</tissue>
    </source>
</reference>